<comment type="caution">
    <text evidence="2">The sequence shown here is derived from an EMBL/GenBank/DDBJ whole genome shotgun (WGS) entry which is preliminary data.</text>
</comment>
<evidence type="ECO:0000256" key="1">
    <source>
        <dbReference type="SAM" id="MobiDB-lite"/>
    </source>
</evidence>
<organism evidence="2 3">
    <name type="scientific">Nephila pilipes</name>
    <name type="common">Giant wood spider</name>
    <name type="synonym">Nephila maculata</name>
    <dbReference type="NCBI Taxonomy" id="299642"/>
    <lineage>
        <taxon>Eukaryota</taxon>
        <taxon>Metazoa</taxon>
        <taxon>Ecdysozoa</taxon>
        <taxon>Arthropoda</taxon>
        <taxon>Chelicerata</taxon>
        <taxon>Arachnida</taxon>
        <taxon>Araneae</taxon>
        <taxon>Araneomorphae</taxon>
        <taxon>Entelegynae</taxon>
        <taxon>Araneoidea</taxon>
        <taxon>Nephilidae</taxon>
        <taxon>Nephila</taxon>
    </lineage>
</organism>
<dbReference type="EMBL" id="BMAW01085908">
    <property type="protein sequence ID" value="GFU44978.1"/>
    <property type="molecule type" value="Genomic_DNA"/>
</dbReference>
<feature type="compositionally biased region" description="Basic and acidic residues" evidence="1">
    <location>
        <begin position="18"/>
        <end position="36"/>
    </location>
</feature>
<name>A0A8X6QTL9_NEPPI</name>
<dbReference type="AlphaFoldDB" id="A0A8X6QTL9"/>
<sequence>IPSSRNRSRVRVFGEGAESERVGGREPKGTGLERGKGPNACGGGDAGGSDGP</sequence>
<evidence type="ECO:0000313" key="3">
    <source>
        <dbReference type="Proteomes" id="UP000887013"/>
    </source>
</evidence>
<keyword evidence="3" id="KW-1185">Reference proteome</keyword>
<dbReference type="Proteomes" id="UP000887013">
    <property type="component" value="Unassembled WGS sequence"/>
</dbReference>
<feature type="compositionally biased region" description="Gly residues" evidence="1">
    <location>
        <begin position="40"/>
        <end position="52"/>
    </location>
</feature>
<feature type="compositionally biased region" description="Basic residues" evidence="1">
    <location>
        <begin position="1"/>
        <end position="10"/>
    </location>
</feature>
<reference evidence="2" key="1">
    <citation type="submission" date="2020-08" db="EMBL/GenBank/DDBJ databases">
        <title>Multicomponent nature underlies the extraordinary mechanical properties of spider dragline silk.</title>
        <authorList>
            <person name="Kono N."/>
            <person name="Nakamura H."/>
            <person name="Mori M."/>
            <person name="Yoshida Y."/>
            <person name="Ohtoshi R."/>
            <person name="Malay A.D."/>
            <person name="Moran D.A.P."/>
            <person name="Tomita M."/>
            <person name="Numata K."/>
            <person name="Arakawa K."/>
        </authorList>
    </citation>
    <scope>NUCLEOTIDE SEQUENCE</scope>
</reference>
<feature type="non-terminal residue" evidence="2">
    <location>
        <position position="1"/>
    </location>
</feature>
<gene>
    <name evidence="2" type="ORF">NPIL_8911</name>
</gene>
<evidence type="ECO:0000313" key="2">
    <source>
        <dbReference type="EMBL" id="GFU44978.1"/>
    </source>
</evidence>
<proteinExistence type="predicted"/>
<accession>A0A8X6QTL9</accession>
<protein>
    <submittedName>
        <fullName evidence="2">Uncharacterized protein</fullName>
    </submittedName>
</protein>
<feature type="region of interest" description="Disordered" evidence="1">
    <location>
        <begin position="1"/>
        <end position="52"/>
    </location>
</feature>